<feature type="non-terminal residue" evidence="3">
    <location>
        <position position="1"/>
    </location>
</feature>
<organism evidence="3">
    <name type="scientific">hydrothermal vent metagenome</name>
    <dbReference type="NCBI Taxonomy" id="652676"/>
    <lineage>
        <taxon>unclassified sequences</taxon>
        <taxon>metagenomes</taxon>
        <taxon>ecological metagenomes</taxon>
    </lineage>
</organism>
<dbReference type="GO" id="GO:0016627">
    <property type="term" value="F:oxidoreductase activity, acting on the CH-CH group of donors"/>
    <property type="evidence" value="ECO:0007669"/>
    <property type="project" value="InterPro"/>
</dbReference>
<dbReference type="InterPro" id="IPR036250">
    <property type="entry name" value="AcylCo_DH-like_C"/>
</dbReference>
<accession>A0A3B0RIJ0</accession>
<sequence length="75" mass="8576">EGRATRQDMAMTKAWCNEACRRILRNGHQIMGGIGYCDEHDMPLFFRYIRRAEAAMGMSDDHLRLAATDLLSESI</sequence>
<dbReference type="EMBL" id="UOEF01000132">
    <property type="protein sequence ID" value="VAV91829.1"/>
    <property type="molecule type" value="Genomic_DNA"/>
</dbReference>
<evidence type="ECO:0000259" key="2">
    <source>
        <dbReference type="Pfam" id="PF00441"/>
    </source>
</evidence>
<dbReference type="AlphaFoldDB" id="A0A3B0RIJ0"/>
<dbReference type="InterPro" id="IPR009075">
    <property type="entry name" value="AcylCo_DH/oxidase_C"/>
</dbReference>
<gene>
    <name evidence="3" type="ORF">MNBD_ALPHA04-2074</name>
</gene>
<evidence type="ECO:0000313" key="3">
    <source>
        <dbReference type="EMBL" id="VAV91829.1"/>
    </source>
</evidence>
<dbReference type="Gene3D" id="1.20.140.10">
    <property type="entry name" value="Butyryl-CoA Dehydrogenase, subunit A, domain 3"/>
    <property type="match status" value="1"/>
</dbReference>
<feature type="domain" description="Acyl-CoA dehydrogenase/oxidase C-terminal" evidence="2">
    <location>
        <begin position="2"/>
        <end position="68"/>
    </location>
</feature>
<dbReference type="Pfam" id="PF00441">
    <property type="entry name" value="Acyl-CoA_dh_1"/>
    <property type="match status" value="1"/>
</dbReference>
<protein>
    <recommendedName>
        <fullName evidence="2">Acyl-CoA dehydrogenase/oxidase C-terminal domain-containing protein</fullName>
    </recommendedName>
</protein>
<keyword evidence="1" id="KW-0285">Flavoprotein</keyword>
<proteinExistence type="predicted"/>
<name>A0A3B0RIJ0_9ZZZZ</name>
<evidence type="ECO:0000256" key="1">
    <source>
        <dbReference type="ARBA" id="ARBA00022630"/>
    </source>
</evidence>
<reference evidence="3" key="1">
    <citation type="submission" date="2018-06" db="EMBL/GenBank/DDBJ databases">
        <authorList>
            <person name="Zhirakovskaya E."/>
        </authorList>
    </citation>
    <scope>NUCLEOTIDE SEQUENCE</scope>
</reference>
<dbReference type="SUPFAM" id="SSF47203">
    <property type="entry name" value="Acyl-CoA dehydrogenase C-terminal domain-like"/>
    <property type="match status" value="1"/>
</dbReference>